<keyword evidence="2" id="KW-1185">Reference proteome</keyword>
<dbReference type="RefSeq" id="WP_238457138.1">
    <property type="nucleotide sequence ID" value="NZ_FNJU01000001.1"/>
</dbReference>
<reference evidence="2" key="1">
    <citation type="submission" date="2016-10" db="EMBL/GenBank/DDBJ databases">
        <authorList>
            <person name="Varghese N."/>
            <person name="Submissions S."/>
        </authorList>
    </citation>
    <scope>NUCLEOTIDE SEQUENCE [LARGE SCALE GENOMIC DNA]</scope>
    <source>
        <strain evidence="2">IBRC-M10078</strain>
    </source>
</reference>
<dbReference type="STRING" id="930152.SAMN05216565_101436"/>
<dbReference type="Proteomes" id="UP000199159">
    <property type="component" value="Unassembled WGS sequence"/>
</dbReference>
<evidence type="ECO:0000313" key="2">
    <source>
        <dbReference type="Proteomes" id="UP000199159"/>
    </source>
</evidence>
<protein>
    <submittedName>
        <fullName evidence="1">Uncharacterized protein</fullName>
    </submittedName>
</protein>
<evidence type="ECO:0000313" key="1">
    <source>
        <dbReference type="EMBL" id="SDP07645.1"/>
    </source>
</evidence>
<gene>
    <name evidence="1" type="ORF">SAMN05216565_101436</name>
</gene>
<dbReference type="InterPro" id="IPR008930">
    <property type="entry name" value="Terpenoid_cyclase/PrenylTrfase"/>
</dbReference>
<organism evidence="1 2">
    <name type="scientific">Litchfieldia salsa</name>
    <dbReference type="NCBI Taxonomy" id="930152"/>
    <lineage>
        <taxon>Bacteria</taxon>
        <taxon>Bacillati</taxon>
        <taxon>Bacillota</taxon>
        <taxon>Bacilli</taxon>
        <taxon>Bacillales</taxon>
        <taxon>Bacillaceae</taxon>
        <taxon>Litchfieldia</taxon>
    </lineage>
</organism>
<accession>A0A1H0PSK6</accession>
<dbReference type="AlphaFoldDB" id="A0A1H0PSK6"/>
<name>A0A1H0PSK6_9BACI</name>
<proteinExistence type="predicted"/>
<dbReference type="EMBL" id="FNJU01000001">
    <property type="protein sequence ID" value="SDP07645.1"/>
    <property type="molecule type" value="Genomic_DNA"/>
</dbReference>
<dbReference type="SUPFAM" id="SSF48239">
    <property type="entry name" value="Terpenoid cyclases/Protein prenyltransferases"/>
    <property type="match status" value="1"/>
</dbReference>
<sequence>MVKNLEYMDRLDRLEDLFEGFFQWLARQYDDHTGGFYYARSSIHDKRFVPDIESTAQALNIITRNQMLESMPQKMKEKMIGFFRSKQDPETGYFFDENPAMKKDEVMVHRAISYSTGALKILGSTPLYPLPLKTLAAPDYVKTPSDYLEKWKSIDLSNSWRGCDLLASSCVYIAQMEKEKQAPFLKEAVQFLKSIQDPETGLWGEGSLYVRISGTFKLHTFYSRFNIPMPNTDRIYQTILHCLRHEEASDMCYIRNPIDLLVYANLSISPKELVEIMDITIDNMARLKRKDGAFSREIESSPPAPNVAQVKKGEVYPSMPEPVYLSNGLYEGDMNASTQTTLIRQQLYKLTGVPIVPLRESTEFYQLL</sequence>